<dbReference type="SUPFAM" id="SSF57850">
    <property type="entry name" value="RING/U-box"/>
    <property type="match status" value="1"/>
</dbReference>
<organism evidence="6 7">
    <name type="scientific">Camelus dromedarius</name>
    <name type="common">Dromedary</name>
    <name type="synonym">Arabian camel</name>
    <dbReference type="NCBI Taxonomy" id="9838"/>
    <lineage>
        <taxon>Eukaryota</taxon>
        <taxon>Metazoa</taxon>
        <taxon>Chordata</taxon>
        <taxon>Craniata</taxon>
        <taxon>Vertebrata</taxon>
        <taxon>Euteleostomi</taxon>
        <taxon>Mammalia</taxon>
        <taxon>Eutheria</taxon>
        <taxon>Laurasiatheria</taxon>
        <taxon>Artiodactyla</taxon>
        <taxon>Tylopoda</taxon>
        <taxon>Camelidae</taxon>
        <taxon>Camelus</taxon>
    </lineage>
</organism>
<name>A0A5N4CFQ5_CAMDR</name>
<dbReference type="SMART" id="SM00184">
    <property type="entry name" value="RING"/>
    <property type="match status" value="1"/>
</dbReference>
<dbReference type="Pfam" id="PF13923">
    <property type="entry name" value="zf-C3HC4_2"/>
    <property type="match status" value="1"/>
</dbReference>
<keyword evidence="3" id="KW-0862">Zinc</keyword>
<evidence type="ECO:0000313" key="6">
    <source>
        <dbReference type="EMBL" id="KAB1257707.1"/>
    </source>
</evidence>
<evidence type="ECO:0000256" key="3">
    <source>
        <dbReference type="ARBA" id="ARBA00022833"/>
    </source>
</evidence>
<dbReference type="InterPro" id="IPR001841">
    <property type="entry name" value="Znf_RING"/>
</dbReference>
<feature type="non-terminal residue" evidence="6">
    <location>
        <position position="1"/>
    </location>
</feature>
<evidence type="ECO:0000256" key="1">
    <source>
        <dbReference type="ARBA" id="ARBA00022723"/>
    </source>
</evidence>
<dbReference type="PROSITE" id="PS50089">
    <property type="entry name" value="ZF_RING_2"/>
    <property type="match status" value="1"/>
</dbReference>
<feature type="domain" description="RING-type" evidence="5">
    <location>
        <begin position="155"/>
        <end position="193"/>
    </location>
</feature>
<evidence type="ECO:0000259" key="5">
    <source>
        <dbReference type="PROSITE" id="PS50089"/>
    </source>
</evidence>
<reference evidence="6 7" key="1">
    <citation type="journal article" date="2019" name="Mol. Ecol. Resour.">
        <title>Improving Illumina assemblies with Hi-C and long reads: an example with the North African dromedary.</title>
        <authorList>
            <person name="Elbers J.P."/>
            <person name="Rogers M.F."/>
            <person name="Perelman P.L."/>
            <person name="Proskuryakova A.A."/>
            <person name="Serdyukova N.A."/>
            <person name="Johnson W.E."/>
            <person name="Horin P."/>
            <person name="Corander J."/>
            <person name="Murphy D."/>
            <person name="Burger P.A."/>
        </authorList>
    </citation>
    <scope>NUCLEOTIDE SEQUENCE [LARGE SCALE GENOMIC DNA]</scope>
    <source>
        <strain evidence="6">Drom800</strain>
        <tissue evidence="6">Blood</tissue>
    </source>
</reference>
<proteinExistence type="predicted"/>
<dbReference type="PANTHER" id="PTHR23327:SF4">
    <property type="entry name" value="LON PEPTIDASE N-TERMINAL DOMAIN AND RING FINGER PROTEIN 1"/>
    <property type="match status" value="1"/>
</dbReference>
<dbReference type="CDD" id="cd16514">
    <property type="entry name" value="RING-HC_LONFs_rpt2"/>
    <property type="match status" value="1"/>
</dbReference>
<dbReference type="InterPro" id="IPR017907">
    <property type="entry name" value="Znf_RING_CS"/>
</dbReference>
<dbReference type="Proteomes" id="UP000299084">
    <property type="component" value="Unassembled WGS sequence"/>
</dbReference>
<keyword evidence="2 4" id="KW-0863">Zinc-finger</keyword>
<evidence type="ECO:0000256" key="2">
    <source>
        <dbReference type="ARBA" id="ARBA00022771"/>
    </source>
</evidence>
<comment type="caution">
    <text evidence="6">The sequence shown here is derived from an EMBL/GenBank/DDBJ whole genome shotgun (WGS) entry which is preliminary data.</text>
</comment>
<dbReference type="PROSITE" id="PS00518">
    <property type="entry name" value="ZF_RING_1"/>
    <property type="match status" value="1"/>
</dbReference>
<dbReference type="GO" id="GO:0008270">
    <property type="term" value="F:zinc ion binding"/>
    <property type="evidence" value="ECO:0007669"/>
    <property type="project" value="UniProtKB-KW"/>
</dbReference>
<dbReference type="PANTHER" id="PTHR23327">
    <property type="entry name" value="RING FINGER PROTEIN 127"/>
    <property type="match status" value="1"/>
</dbReference>
<keyword evidence="7" id="KW-1185">Reference proteome</keyword>
<dbReference type="InterPro" id="IPR013083">
    <property type="entry name" value="Znf_RING/FYVE/PHD"/>
</dbReference>
<dbReference type="Gene3D" id="3.30.40.10">
    <property type="entry name" value="Zinc/RING finger domain, C3HC4 (zinc finger)"/>
    <property type="match status" value="1"/>
</dbReference>
<dbReference type="EMBL" id="JWIN03000026">
    <property type="protein sequence ID" value="KAB1257707.1"/>
    <property type="molecule type" value="Genomic_DNA"/>
</dbReference>
<keyword evidence="1" id="KW-0479">Metal-binding</keyword>
<evidence type="ECO:0000313" key="7">
    <source>
        <dbReference type="Proteomes" id="UP000299084"/>
    </source>
</evidence>
<dbReference type="AlphaFoldDB" id="A0A5N4CFQ5"/>
<dbReference type="GO" id="GO:0061630">
    <property type="term" value="F:ubiquitin protein ligase activity"/>
    <property type="evidence" value="ECO:0007669"/>
    <property type="project" value="TreeGrafter"/>
</dbReference>
<protein>
    <submittedName>
        <fullName evidence="6">LON peptidase N-terminal domain and RING finger protein 1</fullName>
    </submittedName>
</protein>
<accession>A0A5N4CFQ5</accession>
<sequence length="265" mass="29956">VYFRKGKVLHDAGFLGDALQLFLQCLALDEDFAPARLEVEKVISLPTSENIAAVTSELVKGSLNRARSTQAINSTEMPAREDCLKRVSSEPLLSLQEKGVLLKRKLSLLDQDVIVNEDGRNKLKRQGETPSEVCTFSLTYGDIPEELIDVSDFECSLCMRLFFEPVTTPCGHSFCKNCLERCLDHTPYCPLCKESLKEVNIFIFTCLLVLSVAISFDFCSAIEIYLADRRYSVTQLLEDLIVKYLPDELSERKKMYDEETAELSQ</sequence>
<evidence type="ECO:0000256" key="4">
    <source>
        <dbReference type="PROSITE-ProRule" id="PRU00175"/>
    </source>
</evidence>
<gene>
    <name evidence="6" type="ORF">Cadr_000026530</name>
</gene>